<dbReference type="EC" id="4.2.1.75" evidence="3 9"/>
<dbReference type="InterPro" id="IPR039793">
    <property type="entry name" value="UROS/Hem4"/>
</dbReference>
<dbReference type="PANTHER" id="PTHR38042:SF1">
    <property type="entry name" value="UROPORPHYRINOGEN-III SYNTHASE, CHLOROPLASTIC"/>
    <property type="match status" value="1"/>
</dbReference>
<keyword evidence="4 9" id="KW-0456">Lyase</keyword>
<dbReference type="CDD" id="cd06578">
    <property type="entry name" value="HemD"/>
    <property type="match status" value="1"/>
</dbReference>
<reference evidence="11 12" key="1">
    <citation type="submission" date="2018-09" db="EMBL/GenBank/DDBJ databases">
        <title>Draft genome sequences of Legionella taurinensis isolated from water samples.</title>
        <authorList>
            <person name="Chakeri A."/>
            <person name="Allerberger F."/>
            <person name="Kundi M."/>
            <person name="Ruppitsch W."/>
            <person name="Schmid D."/>
        </authorList>
    </citation>
    <scope>NUCLEOTIDE SEQUENCE [LARGE SCALE GENOMIC DNA]</scope>
    <source>
        <strain evidence="11 12">4570-18-6</strain>
    </source>
</reference>
<accession>A0A3A5LAN6</accession>
<dbReference type="PANTHER" id="PTHR38042">
    <property type="entry name" value="UROPORPHYRINOGEN-III SYNTHASE, CHLOROPLASTIC"/>
    <property type="match status" value="1"/>
</dbReference>
<comment type="pathway">
    <text evidence="1 9">Porphyrin-containing compound metabolism; protoporphyrin-IX biosynthesis; coproporphyrinogen-III from 5-aminolevulinate: step 3/4.</text>
</comment>
<evidence type="ECO:0000313" key="12">
    <source>
        <dbReference type="Proteomes" id="UP000270757"/>
    </source>
</evidence>
<gene>
    <name evidence="11" type="ORF">D6J04_08765</name>
</gene>
<dbReference type="EMBL" id="QZWB01000008">
    <property type="protein sequence ID" value="RJT46623.1"/>
    <property type="molecule type" value="Genomic_DNA"/>
</dbReference>
<evidence type="ECO:0000256" key="9">
    <source>
        <dbReference type="RuleBase" id="RU366031"/>
    </source>
</evidence>
<name>A0A3A5LAN6_9GAMM</name>
<sequence length="290" mass="32777">MKNSLIFISMKWISPKKTVYEPSMNWPGTPWSGLKRMDTNPLPLDNRRIILLRSAEKSQKIADMVRKWGGTPLFHPVLDLVPTSFLEKITSEFIKAHDTIIFASANAVDFFLTRLQQETDNPQGLLVNHRIIPVGQETANHLLSLHIKPSLVPDEYSQEGILAALPHNLDGWRILLPNNLDSRKHLEDVLRERHAKVTALPVYQSVPVSHASPLTLKDHDFIVFSSSLIARFFFESQGELPHIIPVALGQSTLQTINNYYDGNVLLPRESSLAGTIEAIRVYCEQKAEHP</sequence>
<dbReference type="Gene3D" id="3.40.50.10090">
    <property type="match status" value="2"/>
</dbReference>
<keyword evidence="5 9" id="KW-0627">Porphyrin biosynthesis</keyword>
<evidence type="ECO:0000259" key="10">
    <source>
        <dbReference type="Pfam" id="PF02602"/>
    </source>
</evidence>
<evidence type="ECO:0000256" key="4">
    <source>
        <dbReference type="ARBA" id="ARBA00023239"/>
    </source>
</evidence>
<comment type="similarity">
    <text evidence="2 9">Belongs to the uroporphyrinogen-III synthase family.</text>
</comment>
<dbReference type="GO" id="GO:0006782">
    <property type="term" value="P:protoporphyrinogen IX biosynthetic process"/>
    <property type="evidence" value="ECO:0007669"/>
    <property type="project" value="UniProtKB-UniRule"/>
</dbReference>
<proteinExistence type="inferred from homology"/>
<comment type="function">
    <text evidence="6 9">Catalyzes cyclization of the linear tetrapyrrole, hydroxymethylbilane, to the macrocyclic uroporphyrinogen III.</text>
</comment>
<dbReference type="GO" id="GO:0004852">
    <property type="term" value="F:uroporphyrinogen-III synthase activity"/>
    <property type="evidence" value="ECO:0007669"/>
    <property type="project" value="UniProtKB-UniRule"/>
</dbReference>
<evidence type="ECO:0000256" key="3">
    <source>
        <dbReference type="ARBA" id="ARBA00013109"/>
    </source>
</evidence>
<comment type="catalytic activity">
    <reaction evidence="8 9">
        <text>hydroxymethylbilane = uroporphyrinogen III + H2O</text>
        <dbReference type="Rhea" id="RHEA:18965"/>
        <dbReference type="ChEBI" id="CHEBI:15377"/>
        <dbReference type="ChEBI" id="CHEBI:57308"/>
        <dbReference type="ChEBI" id="CHEBI:57845"/>
        <dbReference type="EC" id="4.2.1.75"/>
    </reaction>
</comment>
<evidence type="ECO:0000256" key="5">
    <source>
        <dbReference type="ARBA" id="ARBA00023244"/>
    </source>
</evidence>
<feature type="domain" description="Tetrapyrrole biosynthesis uroporphyrinogen III synthase" evidence="10">
    <location>
        <begin position="61"/>
        <end position="275"/>
    </location>
</feature>
<dbReference type="InterPro" id="IPR036108">
    <property type="entry name" value="4pyrrol_syn_uPrphyn_synt_sf"/>
</dbReference>
<comment type="caution">
    <text evidence="11">The sequence shown here is derived from an EMBL/GenBank/DDBJ whole genome shotgun (WGS) entry which is preliminary data.</text>
</comment>
<evidence type="ECO:0000313" key="11">
    <source>
        <dbReference type="EMBL" id="RJT46623.1"/>
    </source>
</evidence>
<dbReference type="GO" id="GO:0006780">
    <property type="term" value="P:uroporphyrinogen III biosynthetic process"/>
    <property type="evidence" value="ECO:0007669"/>
    <property type="project" value="UniProtKB-UniRule"/>
</dbReference>
<dbReference type="UniPathway" id="UPA00251">
    <property type="reaction ID" value="UER00320"/>
</dbReference>
<dbReference type="Proteomes" id="UP000270757">
    <property type="component" value="Unassembled WGS sequence"/>
</dbReference>
<protein>
    <recommendedName>
        <fullName evidence="7 9">Uroporphyrinogen-III synthase</fullName>
        <ecNumber evidence="3 9">4.2.1.75</ecNumber>
    </recommendedName>
</protein>
<dbReference type="Pfam" id="PF02602">
    <property type="entry name" value="HEM4"/>
    <property type="match status" value="1"/>
</dbReference>
<evidence type="ECO:0000256" key="8">
    <source>
        <dbReference type="ARBA" id="ARBA00048617"/>
    </source>
</evidence>
<dbReference type="SUPFAM" id="SSF69618">
    <property type="entry name" value="HemD-like"/>
    <property type="match status" value="1"/>
</dbReference>
<organism evidence="11 12">
    <name type="scientific">Legionella taurinensis</name>
    <dbReference type="NCBI Taxonomy" id="70611"/>
    <lineage>
        <taxon>Bacteria</taxon>
        <taxon>Pseudomonadati</taxon>
        <taxon>Pseudomonadota</taxon>
        <taxon>Gammaproteobacteria</taxon>
        <taxon>Legionellales</taxon>
        <taxon>Legionellaceae</taxon>
        <taxon>Legionella</taxon>
    </lineage>
</organism>
<evidence type="ECO:0000256" key="6">
    <source>
        <dbReference type="ARBA" id="ARBA00037589"/>
    </source>
</evidence>
<evidence type="ECO:0000256" key="2">
    <source>
        <dbReference type="ARBA" id="ARBA00008133"/>
    </source>
</evidence>
<evidence type="ECO:0000256" key="1">
    <source>
        <dbReference type="ARBA" id="ARBA00004772"/>
    </source>
</evidence>
<evidence type="ECO:0000256" key="7">
    <source>
        <dbReference type="ARBA" id="ARBA00040167"/>
    </source>
</evidence>
<dbReference type="AlphaFoldDB" id="A0A3A5LAN6"/>
<dbReference type="InterPro" id="IPR003754">
    <property type="entry name" value="4pyrrol_synth_uPrphyn_synth"/>
</dbReference>